<dbReference type="InterPro" id="IPR013320">
    <property type="entry name" value="ConA-like_dom_sf"/>
</dbReference>
<protein>
    <recommendedName>
        <fullName evidence="2">LamG-like jellyroll fold domain-containing protein</fullName>
    </recommendedName>
</protein>
<gene>
    <name evidence="1" type="ORF">S01H4_40411</name>
</gene>
<dbReference type="Pfam" id="PF13385">
    <property type="entry name" value="Laminin_G_3"/>
    <property type="match status" value="1"/>
</dbReference>
<evidence type="ECO:0008006" key="2">
    <source>
        <dbReference type="Google" id="ProtNLM"/>
    </source>
</evidence>
<dbReference type="Gene3D" id="2.60.120.200">
    <property type="match status" value="1"/>
</dbReference>
<organism evidence="1">
    <name type="scientific">marine sediment metagenome</name>
    <dbReference type="NCBI Taxonomy" id="412755"/>
    <lineage>
        <taxon>unclassified sequences</taxon>
        <taxon>metagenomes</taxon>
        <taxon>ecological metagenomes</taxon>
    </lineage>
</organism>
<dbReference type="SUPFAM" id="SSF49899">
    <property type="entry name" value="Concanavalin A-like lectins/glucanases"/>
    <property type="match status" value="1"/>
</dbReference>
<name>X1DA06_9ZZZZ</name>
<evidence type="ECO:0000313" key="1">
    <source>
        <dbReference type="EMBL" id="GAH05120.1"/>
    </source>
</evidence>
<comment type="caution">
    <text evidence="1">The sequence shown here is derived from an EMBL/GenBank/DDBJ whole genome shotgun (WGS) entry which is preliminary data.</text>
</comment>
<reference evidence="1" key="1">
    <citation type="journal article" date="2014" name="Front. Microbiol.">
        <title>High frequency of phylogenetically diverse reductive dehalogenase-homologous genes in deep subseafloor sedimentary metagenomes.</title>
        <authorList>
            <person name="Kawai M."/>
            <person name="Futagami T."/>
            <person name="Toyoda A."/>
            <person name="Takaki Y."/>
            <person name="Nishi S."/>
            <person name="Hori S."/>
            <person name="Arai W."/>
            <person name="Tsubouchi T."/>
            <person name="Morono Y."/>
            <person name="Uchiyama I."/>
            <person name="Ito T."/>
            <person name="Fujiyama A."/>
            <person name="Inagaki F."/>
            <person name="Takami H."/>
        </authorList>
    </citation>
    <scope>NUCLEOTIDE SEQUENCE</scope>
    <source>
        <strain evidence="1">Expedition CK06-06</strain>
    </source>
</reference>
<sequence>MNKTILLTFVFALLCVGLVSALSTGNLVAYYSFDVDATDSSGNGYDGSVTGDLSLVEGVLSNANNFTGDDRVYISDSVTSAGSNWSACLWVYPNSAADDDIAFHMRESGTASENLIVQFRDDNNIDIYGDNGYGLFNDQSYGINAWYFICVTMDNATSVKTYYNSTLKSTDNSVTGTFANEQIWIGSRFT</sequence>
<feature type="non-terminal residue" evidence="1">
    <location>
        <position position="190"/>
    </location>
</feature>
<accession>X1DA06</accession>
<proteinExistence type="predicted"/>
<dbReference type="EMBL" id="BART01021999">
    <property type="protein sequence ID" value="GAH05120.1"/>
    <property type="molecule type" value="Genomic_DNA"/>
</dbReference>
<dbReference type="AlphaFoldDB" id="X1DA06"/>